<protein>
    <submittedName>
        <fullName evidence="1">Z-ring formation inhibitor MciZ</fullName>
    </submittedName>
</protein>
<keyword evidence="2" id="KW-1185">Reference proteome</keyword>
<proteinExistence type="predicted"/>
<name>A0ACD4R7F9_9BACI</name>
<gene>
    <name evidence="1" type="primary">mciZ</name>
    <name evidence="1" type="ORF">QLQ22_17115</name>
</gene>
<organism evidence="1 2">
    <name type="scientific">Metabacillus hrfriensis</name>
    <dbReference type="NCBI Taxonomy" id="3048891"/>
    <lineage>
        <taxon>Bacteria</taxon>
        <taxon>Bacillati</taxon>
        <taxon>Bacillota</taxon>
        <taxon>Bacilli</taxon>
        <taxon>Bacillales</taxon>
        <taxon>Bacillaceae</taxon>
        <taxon>Metabacillus</taxon>
    </lineage>
</organism>
<dbReference type="EMBL" id="CP126116">
    <property type="protein sequence ID" value="WHZ56407.1"/>
    <property type="molecule type" value="Genomic_DNA"/>
</dbReference>
<sequence>MKIYLLEKGVVLVGKAWEVREKLKEYSRKYATVEQWTKDK</sequence>
<evidence type="ECO:0000313" key="2">
    <source>
        <dbReference type="Proteomes" id="UP001226091"/>
    </source>
</evidence>
<accession>A0ACD4R7F9</accession>
<reference evidence="2" key="1">
    <citation type="journal article" date="2025" name="Aquaculture">
        <title>Assessment of the bioflocculant production and safety properties of Metabacillus hrfriensis sp. nov. based on phenotypic and whole-genome sequencing analysis.</title>
        <authorList>
            <person name="Zhang R."/>
            <person name="Zhao Z."/>
            <person name="Luo L."/>
            <person name="Wang S."/>
            <person name="Guo K."/>
            <person name="Xu W."/>
        </authorList>
    </citation>
    <scope>NUCLEOTIDE SEQUENCE [LARGE SCALE GENOMIC DNA]</scope>
    <source>
        <strain evidence="2">CT-WN-B3</strain>
    </source>
</reference>
<evidence type="ECO:0000313" key="1">
    <source>
        <dbReference type="EMBL" id="WHZ56407.1"/>
    </source>
</evidence>
<dbReference type="Proteomes" id="UP001226091">
    <property type="component" value="Chromosome"/>
</dbReference>